<comment type="caution">
    <text evidence="4">The sequence shown here is derived from an EMBL/GenBank/DDBJ whole genome shotgun (WGS) entry which is preliminary data.</text>
</comment>
<proteinExistence type="predicted"/>
<dbReference type="Proteomes" id="UP001140949">
    <property type="component" value="Unassembled WGS sequence"/>
</dbReference>
<keyword evidence="5" id="KW-1185">Reference proteome</keyword>
<protein>
    <recommendedName>
        <fullName evidence="6">NADH dehydrogenase subunit 5</fullName>
    </recommendedName>
</protein>
<evidence type="ECO:0000313" key="3">
    <source>
        <dbReference type="EMBL" id="KAJ6798961.1"/>
    </source>
</evidence>
<gene>
    <name evidence="4" type="ORF">M6B38_138015</name>
    <name evidence="3" type="ORF">M6B38_209520</name>
</gene>
<feature type="transmembrane region" description="Helical" evidence="1">
    <location>
        <begin position="45"/>
        <end position="64"/>
    </location>
</feature>
<name>A0AAX6FEM5_IRIPA</name>
<keyword evidence="2" id="KW-0732">Signal</keyword>
<keyword evidence="1" id="KW-0472">Membrane</keyword>
<evidence type="ECO:0008006" key="6">
    <source>
        <dbReference type="Google" id="ProtNLM"/>
    </source>
</evidence>
<organism evidence="4 5">
    <name type="scientific">Iris pallida</name>
    <name type="common">Sweet iris</name>
    <dbReference type="NCBI Taxonomy" id="29817"/>
    <lineage>
        <taxon>Eukaryota</taxon>
        <taxon>Viridiplantae</taxon>
        <taxon>Streptophyta</taxon>
        <taxon>Embryophyta</taxon>
        <taxon>Tracheophyta</taxon>
        <taxon>Spermatophyta</taxon>
        <taxon>Magnoliopsida</taxon>
        <taxon>Liliopsida</taxon>
        <taxon>Asparagales</taxon>
        <taxon>Iridaceae</taxon>
        <taxon>Iridoideae</taxon>
        <taxon>Irideae</taxon>
        <taxon>Iris</taxon>
    </lineage>
</organism>
<evidence type="ECO:0000313" key="5">
    <source>
        <dbReference type="Proteomes" id="UP001140949"/>
    </source>
</evidence>
<dbReference type="AlphaFoldDB" id="A0AAX6FEM5"/>
<evidence type="ECO:0000256" key="1">
    <source>
        <dbReference type="SAM" id="Phobius"/>
    </source>
</evidence>
<sequence>MQIILIWSWFMFLLLPADVAATRSSMIAYDTSPMFSTVLLCLKTITTMLCLVAAFISILSRPILNLILQSSRGYMLLLSFWFSFNIVMVSCFSSAHPCKRLIF</sequence>
<keyword evidence="1" id="KW-1133">Transmembrane helix</keyword>
<dbReference type="EMBL" id="JANAVB010029617">
    <property type="protein sequence ID" value="KAJ6814739.1"/>
    <property type="molecule type" value="Genomic_DNA"/>
</dbReference>
<reference evidence="4" key="1">
    <citation type="journal article" date="2023" name="GigaByte">
        <title>Genome assembly of the bearded iris, Iris pallida Lam.</title>
        <authorList>
            <person name="Bruccoleri R.E."/>
            <person name="Oakeley E.J."/>
            <person name="Faust A.M.E."/>
            <person name="Altorfer M."/>
            <person name="Dessus-Babus S."/>
            <person name="Burckhardt D."/>
            <person name="Oertli M."/>
            <person name="Naumann U."/>
            <person name="Petersen F."/>
            <person name="Wong J."/>
        </authorList>
    </citation>
    <scope>NUCLEOTIDE SEQUENCE</scope>
    <source>
        <strain evidence="4">GSM-AAB239-AS_SAM_17_03QT</strain>
    </source>
</reference>
<dbReference type="EMBL" id="JANAVB010040148">
    <property type="protein sequence ID" value="KAJ6798961.1"/>
    <property type="molecule type" value="Genomic_DNA"/>
</dbReference>
<evidence type="ECO:0000313" key="4">
    <source>
        <dbReference type="EMBL" id="KAJ6814739.1"/>
    </source>
</evidence>
<reference evidence="4" key="2">
    <citation type="submission" date="2023-04" db="EMBL/GenBank/DDBJ databases">
        <authorList>
            <person name="Bruccoleri R.E."/>
            <person name="Oakeley E.J."/>
            <person name="Faust A.-M."/>
            <person name="Dessus-Babus S."/>
            <person name="Altorfer M."/>
            <person name="Burckhardt D."/>
            <person name="Oertli M."/>
            <person name="Naumann U."/>
            <person name="Petersen F."/>
            <person name="Wong J."/>
        </authorList>
    </citation>
    <scope>NUCLEOTIDE SEQUENCE</scope>
    <source>
        <strain evidence="4">GSM-AAB239-AS_SAM_17_03QT</strain>
        <tissue evidence="4">Leaf</tissue>
    </source>
</reference>
<feature type="chain" id="PRO_5044718744" description="NADH dehydrogenase subunit 5" evidence="2">
    <location>
        <begin position="22"/>
        <end position="103"/>
    </location>
</feature>
<accession>A0AAX6FEM5</accession>
<keyword evidence="1" id="KW-0812">Transmembrane</keyword>
<evidence type="ECO:0000256" key="2">
    <source>
        <dbReference type="SAM" id="SignalP"/>
    </source>
</evidence>
<feature type="signal peptide" evidence="2">
    <location>
        <begin position="1"/>
        <end position="21"/>
    </location>
</feature>
<feature type="transmembrane region" description="Helical" evidence="1">
    <location>
        <begin position="76"/>
        <end position="95"/>
    </location>
</feature>